<reference evidence="9 10" key="1">
    <citation type="submission" date="2023-04" db="EMBL/GenBank/DDBJ databases">
        <title>Spirochaete genome identified in red abalone sample constitutes a novel genus.</title>
        <authorList>
            <person name="Sharma S.P."/>
            <person name="Purcell C.M."/>
            <person name="Hyde J.R."/>
            <person name="Severin A.J."/>
        </authorList>
    </citation>
    <scope>NUCLEOTIDE SEQUENCE [LARGE SCALE GENOMIC DNA]</scope>
    <source>
        <strain evidence="9 10">SP-2023</strain>
    </source>
</reference>
<evidence type="ECO:0000256" key="2">
    <source>
        <dbReference type="ARBA" id="ARBA00022692"/>
    </source>
</evidence>
<evidence type="ECO:0000259" key="8">
    <source>
        <dbReference type="SMART" id="SM00382"/>
    </source>
</evidence>
<keyword evidence="5 7" id="KW-1133">Transmembrane helix</keyword>
<keyword evidence="3" id="KW-0547">Nucleotide-binding</keyword>
<dbReference type="SMART" id="SM00382">
    <property type="entry name" value="AAA"/>
    <property type="match status" value="1"/>
</dbReference>
<dbReference type="InterPro" id="IPR027417">
    <property type="entry name" value="P-loop_NTPase"/>
</dbReference>
<dbReference type="Gene3D" id="1.20.1560.10">
    <property type="entry name" value="ABC transporter type 1, transmembrane domain"/>
    <property type="match status" value="1"/>
</dbReference>
<sequence length="602" mass="67734">MLPLLKRFFQLYGRHFRKRFVTVSGLSILAGIFETFGLFLIYPVLRILMEPKIVHDNSYLRAVYEFLELEEPNQLAAMLAVAIIAVFVAKNLYMVFFTHLQLNLMRDWKVQVRDSLMRYYMQSPYILFLQQNSSVMSRNIDQFSAKAIDGVLFSFMNLIVNLIISAAIVIMLSVDYFLYLFAMLVVMGLSVYVLYKLLRHKLYLLGKEQQKVIVEERKTMTQSFSSVKETKVSNSEEFFIREFSAVNYDVMNLDSRILYYQRIPPFILEVVVIFCIMVMGAGVVIANQGSGISIISSLGVLAAASFRLAPLASRVVTAMSGMSAGRPFLETLLEVAENPDFFTVQQLSLPQSGLLSLRRELKLENVSFNYPKSENQALRNINLSILQGELIGIVGASGAGKSTFADLLLGLLEPQQGKILIDDVPLTEKNVRNWRAGIGYVPQAIVLIDVTVRESVAFGVAREEIEDSRVEQALKKARLWDFVQTLPGGIYAPVGEGGRNFSGGQRQRIAIARALYRNVNVLVLDEATSALDNSTEFEIAGAIEALRGTCTILVIAHRLSTLKRSDRILFFRDGELVDSGSFSELSRHEDFQHMLEVSKIEL</sequence>
<dbReference type="Pfam" id="PF00005">
    <property type="entry name" value="ABC_tran"/>
    <property type="match status" value="1"/>
</dbReference>
<evidence type="ECO:0000256" key="1">
    <source>
        <dbReference type="ARBA" id="ARBA00004651"/>
    </source>
</evidence>
<feature type="transmembrane region" description="Helical" evidence="7">
    <location>
        <begin position="176"/>
        <end position="195"/>
    </location>
</feature>
<feature type="transmembrane region" description="Helical" evidence="7">
    <location>
        <begin position="147"/>
        <end position="170"/>
    </location>
</feature>
<keyword evidence="10" id="KW-1185">Reference proteome</keyword>
<feature type="transmembrane region" description="Helical" evidence="7">
    <location>
        <begin position="266"/>
        <end position="286"/>
    </location>
</feature>
<evidence type="ECO:0000256" key="6">
    <source>
        <dbReference type="ARBA" id="ARBA00023136"/>
    </source>
</evidence>
<dbReference type="InterPro" id="IPR017871">
    <property type="entry name" value="ABC_transporter-like_CS"/>
</dbReference>
<dbReference type="RefSeq" id="WP_326927241.1">
    <property type="nucleotide sequence ID" value="NZ_CP123443.1"/>
</dbReference>
<dbReference type="PANTHER" id="PTHR24221">
    <property type="entry name" value="ATP-BINDING CASSETTE SUB-FAMILY B"/>
    <property type="match status" value="1"/>
</dbReference>
<evidence type="ECO:0000256" key="5">
    <source>
        <dbReference type="ARBA" id="ARBA00022989"/>
    </source>
</evidence>
<gene>
    <name evidence="9" type="ORF">P0082_11305</name>
</gene>
<evidence type="ECO:0000256" key="7">
    <source>
        <dbReference type="SAM" id="Phobius"/>
    </source>
</evidence>
<comment type="subcellular location">
    <subcellularLocation>
        <location evidence="1">Cell membrane</location>
        <topology evidence="1">Multi-pass membrane protein</topology>
    </subcellularLocation>
</comment>
<dbReference type="PROSITE" id="PS00211">
    <property type="entry name" value="ABC_TRANSPORTER_1"/>
    <property type="match status" value="1"/>
</dbReference>
<dbReference type="SUPFAM" id="SSF52540">
    <property type="entry name" value="P-loop containing nucleoside triphosphate hydrolases"/>
    <property type="match status" value="1"/>
</dbReference>
<name>A0ABY8MIP5_9SPIO</name>
<proteinExistence type="predicted"/>
<evidence type="ECO:0000256" key="4">
    <source>
        <dbReference type="ARBA" id="ARBA00022840"/>
    </source>
</evidence>
<evidence type="ECO:0000313" key="9">
    <source>
        <dbReference type="EMBL" id="WGK69053.1"/>
    </source>
</evidence>
<dbReference type="InterPro" id="IPR039421">
    <property type="entry name" value="Type_1_exporter"/>
</dbReference>
<feature type="domain" description="AAA+ ATPase" evidence="8">
    <location>
        <begin position="387"/>
        <end position="575"/>
    </location>
</feature>
<dbReference type="InterPro" id="IPR003593">
    <property type="entry name" value="AAA+_ATPase"/>
</dbReference>
<dbReference type="SUPFAM" id="SSF90123">
    <property type="entry name" value="ABC transporter transmembrane region"/>
    <property type="match status" value="1"/>
</dbReference>
<evidence type="ECO:0000256" key="3">
    <source>
        <dbReference type="ARBA" id="ARBA00022741"/>
    </source>
</evidence>
<organism evidence="9 10">
    <name type="scientific">Candidatus Haliotispira prima</name>
    <dbReference type="NCBI Taxonomy" id="3034016"/>
    <lineage>
        <taxon>Bacteria</taxon>
        <taxon>Pseudomonadati</taxon>
        <taxon>Spirochaetota</taxon>
        <taxon>Spirochaetia</taxon>
        <taxon>Spirochaetales</taxon>
        <taxon>Spirochaetaceae</taxon>
        <taxon>Candidatus Haliotispira</taxon>
    </lineage>
</organism>
<protein>
    <submittedName>
        <fullName evidence="9">ABC transporter ATP-binding protein</fullName>
    </submittedName>
</protein>
<keyword evidence="2 7" id="KW-0812">Transmembrane</keyword>
<dbReference type="PANTHER" id="PTHR24221:SF654">
    <property type="entry name" value="ATP-BINDING CASSETTE SUB-FAMILY B MEMBER 6"/>
    <property type="match status" value="1"/>
</dbReference>
<evidence type="ECO:0000313" key="10">
    <source>
        <dbReference type="Proteomes" id="UP001228690"/>
    </source>
</evidence>
<dbReference type="EMBL" id="CP123443">
    <property type="protein sequence ID" value="WGK69053.1"/>
    <property type="molecule type" value="Genomic_DNA"/>
</dbReference>
<dbReference type="Gene3D" id="3.40.50.300">
    <property type="entry name" value="P-loop containing nucleotide triphosphate hydrolases"/>
    <property type="match status" value="1"/>
</dbReference>
<feature type="transmembrane region" description="Helical" evidence="7">
    <location>
        <begin position="75"/>
        <end position="96"/>
    </location>
</feature>
<keyword evidence="4 9" id="KW-0067">ATP-binding</keyword>
<dbReference type="Proteomes" id="UP001228690">
    <property type="component" value="Chromosome"/>
</dbReference>
<accession>A0ABY8MIP5</accession>
<feature type="transmembrane region" description="Helical" evidence="7">
    <location>
        <begin position="20"/>
        <end position="42"/>
    </location>
</feature>
<dbReference type="InterPro" id="IPR003439">
    <property type="entry name" value="ABC_transporter-like_ATP-bd"/>
</dbReference>
<keyword evidence="6 7" id="KW-0472">Membrane</keyword>
<dbReference type="InterPro" id="IPR036640">
    <property type="entry name" value="ABC1_TM_sf"/>
</dbReference>
<dbReference type="GO" id="GO:0005524">
    <property type="term" value="F:ATP binding"/>
    <property type="evidence" value="ECO:0007669"/>
    <property type="project" value="UniProtKB-KW"/>
</dbReference>